<dbReference type="PANTHER" id="PTHR10497">
    <property type="entry name" value="60S RIBOSOMAL PROTEIN L27"/>
    <property type="match status" value="1"/>
</dbReference>
<dbReference type="Pfam" id="PF01777">
    <property type="entry name" value="Ribosomal_L27e"/>
    <property type="match status" value="1"/>
</dbReference>
<dbReference type="Pfam" id="PF00467">
    <property type="entry name" value="KOW"/>
    <property type="match status" value="1"/>
</dbReference>
<proteinExistence type="inferred from homology"/>
<evidence type="ECO:0000256" key="1">
    <source>
        <dbReference type="ARBA" id="ARBA00009124"/>
    </source>
</evidence>
<dbReference type="InterPro" id="IPR008991">
    <property type="entry name" value="Translation_prot_SH3-like_sf"/>
</dbReference>
<organism evidence="5 6">
    <name type="scientific">Tritrichomonas musculus</name>
    <dbReference type="NCBI Taxonomy" id="1915356"/>
    <lineage>
        <taxon>Eukaryota</taxon>
        <taxon>Metamonada</taxon>
        <taxon>Parabasalia</taxon>
        <taxon>Tritrichomonadida</taxon>
        <taxon>Tritrichomonadidae</taxon>
        <taxon>Tritrichomonas</taxon>
    </lineage>
</organism>
<reference evidence="5 6" key="1">
    <citation type="submission" date="2024-04" db="EMBL/GenBank/DDBJ databases">
        <title>Tritrichomonas musculus Genome.</title>
        <authorList>
            <person name="Alves-Ferreira E."/>
            <person name="Grigg M."/>
            <person name="Lorenzi H."/>
            <person name="Galac M."/>
        </authorList>
    </citation>
    <scope>NUCLEOTIDE SEQUENCE [LARGE SCALE GENOMIC DNA]</scope>
    <source>
        <strain evidence="5 6">EAF2021</strain>
    </source>
</reference>
<keyword evidence="2 5" id="KW-0689">Ribosomal protein</keyword>
<sequence>MSSQAQAPKTLVQPGRLVILLNGRHAGKKAIVVAVYPEPTESRKYPHCVVLGIEKCPKKVTRDMPQEALVKRTQVKCFLKTVNFNHVLLTRHVVKPDDDLFTKIKPDTVVSSLQDPAEKKAQLDACSKVLRQKYLNNKLSWLFRPLQF</sequence>
<evidence type="ECO:0000256" key="2">
    <source>
        <dbReference type="ARBA" id="ARBA00022980"/>
    </source>
</evidence>
<comment type="similarity">
    <text evidence="1">Belongs to the eukaryotic ribosomal protein eL27 family.</text>
</comment>
<dbReference type="EMBL" id="JAPFFF010000023">
    <property type="protein sequence ID" value="KAK8852758.1"/>
    <property type="molecule type" value="Genomic_DNA"/>
</dbReference>
<feature type="domain" description="KOW" evidence="4">
    <location>
        <begin position="11"/>
        <end position="38"/>
    </location>
</feature>
<dbReference type="GO" id="GO:0005840">
    <property type="term" value="C:ribosome"/>
    <property type="evidence" value="ECO:0007669"/>
    <property type="project" value="UniProtKB-KW"/>
</dbReference>
<dbReference type="SMART" id="SM00739">
    <property type="entry name" value="KOW"/>
    <property type="match status" value="1"/>
</dbReference>
<dbReference type="InterPro" id="IPR005824">
    <property type="entry name" value="KOW"/>
</dbReference>
<dbReference type="InterPro" id="IPR001141">
    <property type="entry name" value="Ribosomal_eL27"/>
</dbReference>
<comment type="caution">
    <text evidence="5">The sequence shown here is derived from an EMBL/GenBank/DDBJ whole genome shotgun (WGS) entry which is preliminary data.</text>
</comment>
<keyword evidence="3" id="KW-0687">Ribonucleoprotein</keyword>
<dbReference type="InterPro" id="IPR041991">
    <property type="entry name" value="Ribosomal_eL27_KOW"/>
</dbReference>
<name>A0ABR2HV94_9EUKA</name>
<dbReference type="Proteomes" id="UP001470230">
    <property type="component" value="Unassembled WGS sequence"/>
</dbReference>
<gene>
    <name evidence="5" type="ORF">M9Y10_017748</name>
</gene>
<dbReference type="Gene3D" id="2.30.30.770">
    <property type="match status" value="1"/>
</dbReference>
<dbReference type="CDD" id="cd06090">
    <property type="entry name" value="KOW_RPL27"/>
    <property type="match status" value="1"/>
</dbReference>
<evidence type="ECO:0000313" key="6">
    <source>
        <dbReference type="Proteomes" id="UP001470230"/>
    </source>
</evidence>
<dbReference type="InterPro" id="IPR038655">
    <property type="entry name" value="Ribosomal_eL27_sf"/>
</dbReference>
<dbReference type="SUPFAM" id="SSF50104">
    <property type="entry name" value="Translation proteins SH3-like domain"/>
    <property type="match status" value="1"/>
</dbReference>
<protein>
    <submittedName>
        <fullName evidence="5">60S ribosomal protein L27</fullName>
    </submittedName>
</protein>
<evidence type="ECO:0000313" key="5">
    <source>
        <dbReference type="EMBL" id="KAK8852758.1"/>
    </source>
</evidence>
<evidence type="ECO:0000256" key="3">
    <source>
        <dbReference type="ARBA" id="ARBA00023274"/>
    </source>
</evidence>
<evidence type="ECO:0000259" key="4">
    <source>
        <dbReference type="SMART" id="SM00739"/>
    </source>
</evidence>
<accession>A0ABR2HV94</accession>
<keyword evidence="6" id="KW-1185">Reference proteome</keyword>